<dbReference type="RefSeq" id="WP_122330766.1">
    <property type="nucleotide sequence ID" value="NZ_JAQDYY010000053.1"/>
</dbReference>
<sequence length="106" mass="12759">MSKYNDVTKRILVDIDNERRKDCDVVGLTKSGEDYIINYEKEKILLHEGDYVYMYTEDVHLDGEISYIFSEGYVIFNPYEDIPYKWCCRIVGNIEYLEEYNKRFNV</sequence>
<dbReference type="Proteomes" id="UP000266644">
    <property type="component" value="Unassembled WGS sequence"/>
</dbReference>
<dbReference type="EMBL" id="QRJE01000055">
    <property type="protein sequence ID" value="RHH05420.1"/>
    <property type="molecule type" value="Genomic_DNA"/>
</dbReference>
<proteinExistence type="predicted"/>
<protein>
    <submittedName>
        <fullName evidence="1">Uncharacterized protein</fullName>
    </submittedName>
</protein>
<dbReference type="AlphaFoldDB" id="A0A396BQC7"/>
<evidence type="ECO:0000313" key="1">
    <source>
        <dbReference type="EMBL" id="RHH05420.1"/>
    </source>
</evidence>
<comment type="caution">
    <text evidence="1">The sequence shown here is derived from an EMBL/GenBank/DDBJ whole genome shotgun (WGS) entry which is preliminary data.</text>
</comment>
<gene>
    <name evidence="1" type="ORF">DW228_22940</name>
</gene>
<name>A0A396BQC7_BACFG</name>
<organism evidence="1 2">
    <name type="scientific">Bacteroides fragilis</name>
    <dbReference type="NCBI Taxonomy" id="817"/>
    <lineage>
        <taxon>Bacteria</taxon>
        <taxon>Pseudomonadati</taxon>
        <taxon>Bacteroidota</taxon>
        <taxon>Bacteroidia</taxon>
        <taxon>Bacteroidales</taxon>
        <taxon>Bacteroidaceae</taxon>
        <taxon>Bacteroides</taxon>
    </lineage>
</organism>
<accession>A0A396BQC7</accession>
<reference evidence="1 2" key="1">
    <citation type="submission" date="2018-08" db="EMBL/GenBank/DDBJ databases">
        <title>A genome reference for cultivated species of the human gut microbiota.</title>
        <authorList>
            <person name="Zou Y."/>
            <person name="Xue W."/>
            <person name="Luo G."/>
        </authorList>
    </citation>
    <scope>NUCLEOTIDE SEQUENCE [LARGE SCALE GENOMIC DNA]</scope>
    <source>
        <strain evidence="1 2">AM18-6</strain>
    </source>
</reference>
<evidence type="ECO:0000313" key="2">
    <source>
        <dbReference type="Proteomes" id="UP000266644"/>
    </source>
</evidence>